<feature type="transmembrane region" description="Helical" evidence="1">
    <location>
        <begin position="88"/>
        <end position="107"/>
    </location>
</feature>
<dbReference type="RefSeq" id="WP_147366817.1">
    <property type="nucleotide sequence ID" value="NZ_BMCW01000001.1"/>
</dbReference>
<evidence type="ECO:0000313" key="2">
    <source>
        <dbReference type="EMBL" id="RKE88300.1"/>
    </source>
</evidence>
<dbReference type="AlphaFoldDB" id="A0A420DAI9"/>
<dbReference type="EMBL" id="RAQH01000003">
    <property type="protein sequence ID" value="RKE88300.1"/>
    <property type="molecule type" value="Genomic_DNA"/>
</dbReference>
<organism evidence="2 3">
    <name type="scientific">Epilithonimonas arachidiradicis</name>
    <dbReference type="NCBI Taxonomy" id="1617282"/>
    <lineage>
        <taxon>Bacteria</taxon>
        <taxon>Pseudomonadati</taxon>
        <taxon>Bacteroidota</taxon>
        <taxon>Flavobacteriia</taxon>
        <taxon>Flavobacteriales</taxon>
        <taxon>Weeksellaceae</taxon>
        <taxon>Chryseobacterium group</taxon>
        <taxon>Epilithonimonas</taxon>
    </lineage>
</organism>
<proteinExistence type="predicted"/>
<protein>
    <submittedName>
        <fullName evidence="2">Uncharacterized protein</fullName>
    </submittedName>
</protein>
<keyword evidence="1" id="KW-1133">Transmembrane helix</keyword>
<keyword evidence="1" id="KW-0472">Membrane</keyword>
<sequence length="176" mass="19931">MKTFILNLFLKCSVFNFYLIDSFRNDDDFLAVLLIMGAFFCLFAVIIGVALVLIFFAILLVLISGGLISASVLVGLQQKSVSKGFKTLFLSSSILGTTIISVIFFWFLNKIEHWWSNDISIFAGIVFGLISGWILGIIVFTAAKKMVLFLKIKYDKRFNRNIEEANNDLIDFKDEK</sequence>
<comment type="caution">
    <text evidence="2">The sequence shown here is derived from an EMBL/GenBank/DDBJ whole genome shotgun (WGS) entry which is preliminary data.</text>
</comment>
<keyword evidence="1" id="KW-0812">Transmembrane</keyword>
<name>A0A420DAI9_9FLAO</name>
<reference evidence="2 3" key="1">
    <citation type="submission" date="2018-09" db="EMBL/GenBank/DDBJ databases">
        <title>Genomic Encyclopedia of Archaeal and Bacterial Type Strains, Phase II (KMG-II): from individual species to whole genera.</title>
        <authorList>
            <person name="Goeker M."/>
        </authorList>
    </citation>
    <scope>NUCLEOTIDE SEQUENCE [LARGE SCALE GENOMIC DNA]</scope>
    <source>
        <strain evidence="2 3">DSM 27620</strain>
    </source>
</reference>
<feature type="transmembrane region" description="Helical" evidence="1">
    <location>
        <begin position="119"/>
        <end position="143"/>
    </location>
</feature>
<dbReference type="OrthoDB" id="1454074at2"/>
<evidence type="ECO:0000256" key="1">
    <source>
        <dbReference type="SAM" id="Phobius"/>
    </source>
</evidence>
<accession>A0A420DAI9</accession>
<feature type="transmembrane region" description="Helical" evidence="1">
    <location>
        <begin position="29"/>
        <end position="47"/>
    </location>
</feature>
<feature type="transmembrane region" description="Helical" evidence="1">
    <location>
        <begin position="53"/>
        <end position="76"/>
    </location>
</feature>
<gene>
    <name evidence="2" type="ORF">BXY58_1446</name>
</gene>
<evidence type="ECO:0000313" key="3">
    <source>
        <dbReference type="Proteomes" id="UP000285906"/>
    </source>
</evidence>
<dbReference type="Proteomes" id="UP000285906">
    <property type="component" value="Unassembled WGS sequence"/>
</dbReference>